<reference evidence="5 6" key="1">
    <citation type="submission" date="2020-08" db="EMBL/GenBank/DDBJ databases">
        <title>Genomic Encyclopedia of Type Strains, Phase IV (KMG-IV): sequencing the most valuable type-strain genomes for metagenomic binning, comparative biology and taxonomic classification.</title>
        <authorList>
            <person name="Goeker M."/>
        </authorList>
    </citation>
    <scope>NUCLEOTIDE SEQUENCE [LARGE SCALE GENOMIC DNA]</scope>
    <source>
        <strain evidence="5 6">DSM 27057</strain>
    </source>
</reference>
<dbReference type="GO" id="GO:0031956">
    <property type="term" value="F:medium-chain fatty acid-CoA ligase activity"/>
    <property type="evidence" value="ECO:0007669"/>
    <property type="project" value="TreeGrafter"/>
</dbReference>
<comment type="similarity">
    <text evidence="1">Belongs to the ATP-dependent AMP-binding enzyme family.</text>
</comment>
<dbReference type="PANTHER" id="PTHR43201">
    <property type="entry name" value="ACYL-COA SYNTHETASE"/>
    <property type="match status" value="1"/>
</dbReference>
<dbReference type="InterPro" id="IPR025110">
    <property type="entry name" value="AMP-bd_C"/>
</dbReference>
<dbReference type="Pfam" id="PF00501">
    <property type="entry name" value="AMP-binding"/>
    <property type="match status" value="1"/>
</dbReference>
<sequence length="522" mass="56124">MLLRRCETAGDTPLLLIDGAVLSARDLADRAGRSAARLAKAGIELGDRVALLCGNRLEFFDMLLGTIWLGAIAVPINRAARGAQLQHILANSGARLLVLEADVAQAMAYVPSADLALEAIWVLPARGEDALPKTAGEWALIPVPEPGVPRESAPTGPAHTAMIIYTSGTTGPSKGVCCPQAQFFWWGLNSIDVLEIEAEDVLLTTLPLFHVNALGAFFQALLSGSRLVVMDRFSASGFSAALARHGATVTYLLGAMVSILLATPDQPDDAAHRVRRALAPGVPAQFHAAFAGRYGMALIDGYGATESNFVIGGGDPLPGCMGQVRPGYEAIVADEDDNPLPDGTPGELLLRAGHPHAFAAGYHEMPSQTAASWRNLWLHTGDRVWRDAEGRFYFMDRIKDAIRRRGENISAFEVEQVLLSHPAIAIAAVYPVPSEHGEDEVMASLVLREGMALSPEALLDFCQPRMTYFSVPRYLRFADTLPTTENGKVQKFRLRDMGVTPDAWDREAAGYQVARAVRAVAG</sequence>
<dbReference type="PANTHER" id="PTHR43201:SF5">
    <property type="entry name" value="MEDIUM-CHAIN ACYL-COA LIGASE ACSF2, MITOCHONDRIAL"/>
    <property type="match status" value="1"/>
</dbReference>
<evidence type="ECO:0000313" key="6">
    <source>
        <dbReference type="Proteomes" id="UP000548867"/>
    </source>
</evidence>
<comment type="caution">
    <text evidence="5">The sequence shown here is derived from an EMBL/GenBank/DDBJ whole genome shotgun (WGS) entry which is preliminary data.</text>
</comment>
<feature type="domain" description="AMP-dependent synthetase/ligase" evidence="3">
    <location>
        <begin position="4"/>
        <end position="352"/>
    </location>
</feature>
<dbReference type="EC" id="6.2.1.-" evidence="5"/>
<protein>
    <submittedName>
        <fullName evidence="5">Crotonobetaine/carnitine-CoA ligase</fullName>
        <ecNumber evidence="5">6.2.1.-</ecNumber>
    </submittedName>
</protein>
<keyword evidence="2 5" id="KW-0436">Ligase</keyword>
<dbReference type="InterPro" id="IPR020845">
    <property type="entry name" value="AMP-binding_CS"/>
</dbReference>
<accession>A0A7W6CBV0</accession>
<proteinExistence type="inferred from homology"/>
<evidence type="ECO:0000256" key="2">
    <source>
        <dbReference type="ARBA" id="ARBA00022598"/>
    </source>
</evidence>
<dbReference type="Pfam" id="PF13193">
    <property type="entry name" value="AMP-binding_C"/>
    <property type="match status" value="1"/>
</dbReference>
<dbReference type="NCBIfam" id="NF004808">
    <property type="entry name" value="PRK06155.1"/>
    <property type="match status" value="1"/>
</dbReference>
<evidence type="ECO:0000256" key="1">
    <source>
        <dbReference type="ARBA" id="ARBA00006432"/>
    </source>
</evidence>
<dbReference type="EMBL" id="JACIDX010000002">
    <property type="protein sequence ID" value="MBB3953703.1"/>
    <property type="molecule type" value="Genomic_DNA"/>
</dbReference>
<dbReference type="AlphaFoldDB" id="A0A7W6CBV0"/>
<dbReference type="Gene3D" id="3.40.50.12780">
    <property type="entry name" value="N-terminal domain of ligase-like"/>
    <property type="match status" value="1"/>
</dbReference>
<evidence type="ECO:0000259" key="3">
    <source>
        <dbReference type="Pfam" id="PF00501"/>
    </source>
</evidence>
<dbReference type="InterPro" id="IPR000873">
    <property type="entry name" value="AMP-dep_synth/lig_dom"/>
</dbReference>
<evidence type="ECO:0000259" key="4">
    <source>
        <dbReference type="Pfam" id="PF13193"/>
    </source>
</evidence>
<gene>
    <name evidence="5" type="ORF">GGR38_000630</name>
</gene>
<keyword evidence="6" id="KW-1185">Reference proteome</keyword>
<dbReference type="InterPro" id="IPR042099">
    <property type="entry name" value="ANL_N_sf"/>
</dbReference>
<dbReference type="PROSITE" id="PS00455">
    <property type="entry name" value="AMP_BINDING"/>
    <property type="match status" value="1"/>
</dbReference>
<dbReference type="Proteomes" id="UP000548867">
    <property type="component" value="Unassembled WGS sequence"/>
</dbReference>
<organism evidence="5 6">
    <name type="scientific">Novosphingobium sediminicola</name>
    <dbReference type="NCBI Taxonomy" id="563162"/>
    <lineage>
        <taxon>Bacteria</taxon>
        <taxon>Pseudomonadati</taxon>
        <taxon>Pseudomonadota</taxon>
        <taxon>Alphaproteobacteria</taxon>
        <taxon>Sphingomonadales</taxon>
        <taxon>Sphingomonadaceae</taxon>
        <taxon>Novosphingobium</taxon>
    </lineage>
</organism>
<dbReference type="GO" id="GO:0006631">
    <property type="term" value="P:fatty acid metabolic process"/>
    <property type="evidence" value="ECO:0007669"/>
    <property type="project" value="TreeGrafter"/>
</dbReference>
<evidence type="ECO:0000313" key="5">
    <source>
        <dbReference type="EMBL" id="MBB3953703.1"/>
    </source>
</evidence>
<dbReference type="InterPro" id="IPR045851">
    <property type="entry name" value="AMP-bd_C_sf"/>
</dbReference>
<feature type="domain" description="AMP-binding enzyme C-terminal" evidence="4">
    <location>
        <begin position="413"/>
        <end position="488"/>
    </location>
</feature>
<name>A0A7W6CBV0_9SPHN</name>
<dbReference type="SUPFAM" id="SSF56801">
    <property type="entry name" value="Acetyl-CoA synthetase-like"/>
    <property type="match status" value="1"/>
</dbReference>
<dbReference type="Gene3D" id="3.30.300.30">
    <property type="match status" value="1"/>
</dbReference>